<dbReference type="Pfam" id="PF04350">
    <property type="entry name" value="PilO"/>
    <property type="match status" value="1"/>
</dbReference>
<evidence type="ECO:0000313" key="2">
    <source>
        <dbReference type="EMBL" id="EIW18279.1"/>
    </source>
</evidence>
<evidence type="ECO:0008006" key="4">
    <source>
        <dbReference type="Google" id="ProtNLM"/>
    </source>
</evidence>
<evidence type="ECO:0000313" key="3">
    <source>
        <dbReference type="Proteomes" id="UP000004324"/>
    </source>
</evidence>
<dbReference type="RefSeq" id="WP_007934410.1">
    <property type="nucleotide sequence ID" value="NZ_AKVJ01000027.1"/>
</dbReference>
<dbReference type="InterPro" id="IPR014717">
    <property type="entry name" value="Transl_elong_EF1B/ribsomal_bS6"/>
</dbReference>
<dbReference type="GO" id="GO:0043107">
    <property type="term" value="P:type IV pilus-dependent motility"/>
    <property type="evidence" value="ECO:0007669"/>
    <property type="project" value="InterPro"/>
</dbReference>
<dbReference type="Proteomes" id="UP000004324">
    <property type="component" value="Unassembled WGS sequence"/>
</dbReference>
<evidence type="ECO:0000256" key="1">
    <source>
        <dbReference type="SAM" id="Phobius"/>
    </source>
</evidence>
<dbReference type="OrthoDB" id="1680908at2"/>
<sequence>MISFSWNKMLVKYKLSLVTVSMIAVTWLVYLSLLLPQWDRIDQLTTQFDKEYQQVKVIEDFLLIHPNPEQYILELDQKLMQIDRILPDNPESSSFIVQVEELSKECGIQLNYLKPTKIMNKDGYREYEIELSLIGGFIESMQFIKKIENKSRFTNVITIVMLPNKNSLETKLSVKIYSFGTPFLTNKNSEIN</sequence>
<keyword evidence="3" id="KW-1185">Reference proteome</keyword>
<dbReference type="InterPro" id="IPR007445">
    <property type="entry name" value="PilO"/>
</dbReference>
<name>I9LCW3_9FIRM</name>
<proteinExistence type="predicted"/>
<keyword evidence="1" id="KW-0812">Transmembrane</keyword>
<gene>
    <name evidence="2" type="ORF">FB4_3453</name>
</gene>
<dbReference type="AlphaFoldDB" id="I9LCW3"/>
<protein>
    <recommendedName>
        <fullName evidence="4">Pilus assembly protein PilO</fullName>
    </recommendedName>
</protein>
<dbReference type="GO" id="GO:0043683">
    <property type="term" value="P:type IV pilus assembly"/>
    <property type="evidence" value="ECO:0007669"/>
    <property type="project" value="InterPro"/>
</dbReference>
<dbReference type="PATRIC" id="fig|1149862.3.peg.2419"/>
<dbReference type="Gene3D" id="3.30.70.60">
    <property type="match status" value="1"/>
</dbReference>
<reference evidence="2 3" key="1">
    <citation type="journal article" date="2012" name="J. Bacteriol.">
        <title>Draft Genome Sequences for Two Metal-Reducing Pelosinus fermentans Strains Isolated from a Cr(VI)-Contaminated Site and for Type Strain R7.</title>
        <authorList>
            <person name="Brown S.D."/>
            <person name="Podar M."/>
            <person name="Klingeman D.M."/>
            <person name="Johnson C.M."/>
            <person name="Yang Z.K."/>
            <person name="Utturkar S.M."/>
            <person name="Land M.L."/>
            <person name="Mosher J.J."/>
            <person name="Hurt R.A.Jr."/>
            <person name="Phelps T.J."/>
            <person name="Palumbo A.V."/>
            <person name="Arkin A.P."/>
            <person name="Hazen T.C."/>
            <person name="Elias D.A."/>
        </authorList>
    </citation>
    <scope>NUCLEOTIDE SEQUENCE [LARGE SCALE GENOMIC DNA]</scope>
    <source>
        <strain evidence="2 3">B4</strain>
    </source>
</reference>
<organism evidence="2 3">
    <name type="scientific">Pelosinus fermentans B4</name>
    <dbReference type="NCBI Taxonomy" id="1149862"/>
    <lineage>
        <taxon>Bacteria</taxon>
        <taxon>Bacillati</taxon>
        <taxon>Bacillota</taxon>
        <taxon>Negativicutes</taxon>
        <taxon>Selenomonadales</taxon>
        <taxon>Sporomusaceae</taxon>
        <taxon>Pelosinus</taxon>
    </lineage>
</organism>
<comment type="caution">
    <text evidence="2">The sequence shown here is derived from an EMBL/GenBank/DDBJ whole genome shotgun (WGS) entry which is preliminary data.</text>
</comment>
<keyword evidence="1" id="KW-0472">Membrane</keyword>
<feature type="transmembrane region" description="Helical" evidence="1">
    <location>
        <begin position="15"/>
        <end position="35"/>
    </location>
</feature>
<keyword evidence="1" id="KW-1133">Transmembrane helix</keyword>
<accession>I9LCW3</accession>
<dbReference type="EMBL" id="AKVJ01000027">
    <property type="protein sequence ID" value="EIW18279.1"/>
    <property type="molecule type" value="Genomic_DNA"/>
</dbReference>